<evidence type="ECO:0000256" key="2">
    <source>
        <dbReference type="PIRSR" id="PIRSR613078-2"/>
    </source>
</evidence>
<evidence type="ECO:0000256" key="1">
    <source>
        <dbReference type="ARBA" id="ARBA00038362"/>
    </source>
</evidence>
<dbReference type="AlphaFoldDB" id="A0ABD3J6R2"/>
<dbReference type="PANTHER" id="PTHR48100">
    <property type="entry name" value="BROAD-SPECIFICITY PHOSPHATASE YOR283W-RELATED"/>
    <property type="match status" value="1"/>
</dbReference>
<comment type="similarity">
    <text evidence="1">Belongs to the phosphoglycerate mutase family.</text>
</comment>
<dbReference type="CDD" id="cd07067">
    <property type="entry name" value="HP_PGM_like"/>
    <property type="match status" value="1"/>
</dbReference>
<gene>
    <name evidence="3" type="ORF">ACJRO7_034531</name>
</gene>
<dbReference type="SMART" id="SM00855">
    <property type="entry name" value="PGAM"/>
    <property type="match status" value="1"/>
</dbReference>
<feature type="binding site" evidence="2">
    <location>
        <position position="94"/>
    </location>
    <ligand>
        <name>substrate</name>
    </ligand>
</feature>
<dbReference type="InterPro" id="IPR029033">
    <property type="entry name" value="His_PPase_superfam"/>
</dbReference>
<reference evidence="3 4" key="1">
    <citation type="submission" date="2024-11" db="EMBL/GenBank/DDBJ databases">
        <title>Chromosome-level genome assembly of Eucalyptus globulus Labill. provides insights into its genome evolution.</title>
        <authorList>
            <person name="Li X."/>
        </authorList>
    </citation>
    <scope>NUCLEOTIDE SEQUENCE [LARGE SCALE GENOMIC DNA]</scope>
    <source>
        <strain evidence="3">CL2024</strain>
        <tissue evidence="3">Fresh tender leaves</tissue>
    </source>
</reference>
<dbReference type="InterPro" id="IPR050275">
    <property type="entry name" value="PGM_Phosphatase"/>
</dbReference>
<evidence type="ECO:0000313" key="4">
    <source>
        <dbReference type="Proteomes" id="UP001634007"/>
    </source>
</evidence>
<proteinExistence type="inferred from homology"/>
<dbReference type="Gene3D" id="3.40.50.1240">
    <property type="entry name" value="Phosphoglycerate mutase-like"/>
    <property type="match status" value="1"/>
</dbReference>
<dbReference type="InterPro" id="IPR001345">
    <property type="entry name" value="PG/BPGM_mutase_AS"/>
</dbReference>
<feature type="binding site" evidence="2">
    <location>
        <begin position="43"/>
        <end position="50"/>
    </location>
    <ligand>
        <name>substrate</name>
    </ligand>
</feature>
<evidence type="ECO:0000313" key="3">
    <source>
        <dbReference type="EMBL" id="KAL3722178.1"/>
    </source>
</evidence>
<dbReference type="Pfam" id="PF00300">
    <property type="entry name" value="His_Phos_1"/>
    <property type="match status" value="1"/>
</dbReference>
<name>A0ABD3J6R2_EUCGL</name>
<organism evidence="3 4">
    <name type="scientific">Eucalyptus globulus</name>
    <name type="common">Tasmanian blue gum</name>
    <dbReference type="NCBI Taxonomy" id="34317"/>
    <lineage>
        <taxon>Eukaryota</taxon>
        <taxon>Viridiplantae</taxon>
        <taxon>Streptophyta</taxon>
        <taxon>Embryophyta</taxon>
        <taxon>Tracheophyta</taxon>
        <taxon>Spermatophyta</taxon>
        <taxon>Magnoliopsida</taxon>
        <taxon>eudicotyledons</taxon>
        <taxon>Gunneridae</taxon>
        <taxon>Pentapetalae</taxon>
        <taxon>rosids</taxon>
        <taxon>malvids</taxon>
        <taxon>Myrtales</taxon>
        <taxon>Myrtaceae</taxon>
        <taxon>Myrtoideae</taxon>
        <taxon>Eucalypteae</taxon>
        <taxon>Eucalyptus</taxon>
    </lineage>
</organism>
<dbReference type="Proteomes" id="UP001634007">
    <property type="component" value="Unassembled WGS sequence"/>
</dbReference>
<keyword evidence="4" id="KW-1185">Reference proteome</keyword>
<dbReference type="InterPro" id="IPR013078">
    <property type="entry name" value="His_Pase_superF_clade-1"/>
</dbReference>
<comment type="caution">
    <text evidence="3">The sequence shown here is derived from an EMBL/GenBank/DDBJ whole genome shotgun (WGS) entry which is preliminary data.</text>
</comment>
<sequence>MEDAVHIAKSVELECREAVELNDDRDAQSFHPSVDHAEIVLIRHGQTDWNVDRRIQGQSDVKLNEVGRQQTRAVADRLSKEREISAIYSSDLKRAIETAEVIAATCGVREVIKDPDLRVQNPGKLQGLSSKEAASLYPQIYEAYRSRSCDQEMPKRILDSWRAWTSTWFFKGESKYQVYQRCTSCLQNIGLKHKGERVVVVTHGTVHTSIYMQARPNEGPSPKVQNGSISILHLFSRDDWVVKSWGDHSHLNQTEEKL</sequence>
<dbReference type="PROSITE" id="PS00175">
    <property type="entry name" value="PG_MUTASE"/>
    <property type="match status" value="1"/>
</dbReference>
<dbReference type="EMBL" id="JBJKBG010000009">
    <property type="protein sequence ID" value="KAL3722178.1"/>
    <property type="molecule type" value="Genomic_DNA"/>
</dbReference>
<protein>
    <submittedName>
        <fullName evidence="3">Uncharacterized protein</fullName>
    </submittedName>
</protein>
<dbReference type="SUPFAM" id="SSF53254">
    <property type="entry name" value="Phosphoglycerate mutase-like"/>
    <property type="match status" value="1"/>
</dbReference>
<dbReference type="PANTHER" id="PTHR48100:SF34">
    <property type="entry name" value="PHOSPHOGLYCERATE MUTASE-LIKE PROTEIN 4"/>
    <property type="match status" value="1"/>
</dbReference>
<accession>A0ABD3J6R2</accession>